<feature type="transmembrane region" description="Helical" evidence="1">
    <location>
        <begin position="6"/>
        <end position="26"/>
    </location>
</feature>
<name>A0A4R7V510_9PSEU</name>
<keyword evidence="1" id="KW-1133">Transmembrane helix</keyword>
<evidence type="ECO:0000313" key="3">
    <source>
        <dbReference type="Proteomes" id="UP000294927"/>
    </source>
</evidence>
<evidence type="ECO:0000313" key="2">
    <source>
        <dbReference type="EMBL" id="TDV43747.1"/>
    </source>
</evidence>
<accession>A0A4R7V510</accession>
<dbReference type="RefSeq" id="WP_133906954.1">
    <property type="nucleotide sequence ID" value="NZ_SOCP01000015.1"/>
</dbReference>
<feature type="transmembrane region" description="Helical" evidence="1">
    <location>
        <begin position="38"/>
        <end position="57"/>
    </location>
</feature>
<organism evidence="2 3">
    <name type="scientific">Actinophytocola oryzae</name>
    <dbReference type="NCBI Taxonomy" id="502181"/>
    <lineage>
        <taxon>Bacteria</taxon>
        <taxon>Bacillati</taxon>
        <taxon>Actinomycetota</taxon>
        <taxon>Actinomycetes</taxon>
        <taxon>Pseudonocardiales</taxon>
        <taxon>Pseudonocardiaceae</taxon>
    </lineage>
</organism>
<reference evidence="2 3" key="1">
    <citation type="submission" date="2019-03" db="EMBL/GenBank/DDBJ databases">
        <title>Genomic Encyclopedia of Archaeal and Bacterial Type Strains, Phase II (KMG-II): from individual species to whole genera.</title>
        <authorList>
            <person name="Goeker M."/>
        </authorList>
    </citation>
    <scope>NUCLEOTIDE SEQUENCE [LARGE SCALE GENOMIC DNA]</scope>
    <source>
        <strain evidence="2 3">DSM 45499</strain>
    </source>
</reference>
<sequence>MLIFGFAMAAFVVLAAAAATGVALFQPDRYRRRDAVKVLRIVLGAGTAASGAGALLVKLHEMGVV</sequence>
<dbReference type="EMBL" id="SOCP01000015">
    <property type="protein sequence ID" value="TDV43747.1"/>
    <property type="molecule type" value="Genomic_DNA"/>
</dbReference>
<proteinExistence type="predicted"/>
<keyword evidence="1" id="KW-0472">Membrane</keyword>
<protein>
    <submittedName>
        <fullName evidence="2">Uncharacterized protein</fullName>
    </submittedName>
</protein>
<evidence type="ECO:0000256" key="1">
    <source>
        <dbReference type="SAM" id="Phobius"/>
    </source>
</evidence>
<comment type="caution">
    <text evidence="2">The sequence shown here is derived from an EMBL/GenBank/DDBJ whole genome shotgun (WGS) entry which is preliminary data.</text>
</comment>
<dbReference type="Proteomes" id="UP000294927">
    <property type="component" value="Unassembled WGS sequence"/>
</dbReference>
<keyword evidence="1" id="KW-0812">Transmembrane</keyword>
<gene>
    <name evidence="2" type="ORF">CLV71_115211</name>
</gene>
<keyword evidence="3" id="KW-1185">Reference proteome</keyword>
<dbReference type="AlphaFoldDB" id="A0A4R7V510"/>